<reference evidence="7 8" key="1">
    <citation type="submission" date="2014-09" db="EMBL/GenBank/DDBJ databases">
        <title>Sporocytophaga myxococcoides PG-01 genome sequencing.</title>
        <authorList>
            <person name="Liu L."/>
            <person name="Gao P.J."/>
            <person name="Chen G.J."/>
            <person name="Wang L.S."/>
        </authorList>
    </citation>
    <scope>NUCLEOTIDE SEQUENCE [LARGE SCALE GENOMIC DNA]</scope>
    <source>
        <strain evidence="7 8">PG-01</strain>
    </source>
</reference>
<dbReference type="OrthoDB" id="1490539at2"/>
<dbReference type="Gene3D" id="2.60.120.560">
    <property type="entry name" value="Exo-inulinase, domain 1"/>
    <property type="match status" value="1"/>
</dbReference>
<feature type="signal peptide" evidence="5">
    <location>
        <begin position="1"/>
        <end position="21"/>
    </location>
</feature>
<dbReference type="SUPFAM" id="SSF103088">
    <property type="entry name" value="OmpA-like"/>
    <property type="match status" value="1"/>
</dbReference>
<dbReference type="InterPro" id="IPR006665">
    <property type="entry name" value="OmpA-like"/>
</dbReference>
<dbReference type="STRING" id="153721.MYP_453"/>
<evidence type="ECO:0000256" key="2">
    <source>
        <dbReference type="ARBA" id="ARBA00023136"/>
    </source>
</evidence>
<comment type="caution">
    <text evidence="7">The sequence shown here is derived from an EMBL/GenBank/DDBJ whole genome shotgun (WGS) entry which is preliminary data.</text>
</comment>
<dbReference type="InterPro" id="IPR050330">
    <property type="entry name" value="Bact_OuterMem_StrucFunc"/>
</dbReference>
<dbReference type="CDD" id="cd07185">
    <property type="entry name" value="OmpA_C-like"/>
    <property type="match status" value="1"/>
</dbReference>
<dbReference type="InterPro" id="IPR011659">
    <property type="entry name" value="WD40"/>
</dbReference>
<feature type="domain" description="OmpA-like" evidence="6">
    <location>
        <begin position="581"/>
        <end position="695"/>
    </location>
</feature>
<dbReference type="AlphaFoldDB" id="A0A098LA00"/>
<dbReference type="Pfam" id="PF07676">
    <property type="entry name" value="PD40"/>
    <property type="match status" value="1"/>
</dbReference>
<dbReference type="PROSITE" id="PS51123">
    <property type="entry name" value="OMPA_2"/>
    <property type="match status" value="1"/>
</dbReference>
<dbReference type="RefSeq" id="WP_052429896.1">
    <property type="nucleotide sequence ID" value="NZ_BBLT01000001.1"/>
</dbReference>
<feature type="chain" id="PRO_5001937155" evidence="5">
    <location>
        <begin position="22"/>
        <end position="695"/>
    </location>
</feature>
<keyword evidence="2 4" id="KW-0472">Membrane</keyword>
<organism evidence="7 8">
    <name type="scientific">Sporocytophaga myxococcoides</name>
    <dbReference type="NCBI Taxonomy" id="153721"/>
    <lineage>
        <taxon>Bacteria</taxon>
        <taxon>Pseudomonadati</taxon>
        <taxon>Bacteroidota</taxon>
        <taxon>Cytophagia</taxon>
        <taxon>Cytophagales</taxon>
        <taxon>Cytophagaceae</taxon>
        <taxon>Sporocytophaga</taxon>
    </lineage>
</organism>
<evidence type="ECO:0000259" key="6">
    <source>
        <dbReference type="PROSITE" id="PS51123"/>
    </source>
</evidence>
<name>A0A098LA00_9BACT</name>
<dbReference type="GO" id="GO:0009279">
    <property type="term" value="C:cell outer membrane"/>
    <property type="evidence" value="ECO:0007669"/>
    <property type="project" value="UniProtKB-SubCell"/>
</dbReference>
<evidence type="ECO:0000256" key="1">
    <source>
        <dbReference type="ARBA" id="ARBA00004442"/>
    </source>
</evidence>
<dbReference type="InterPro" id="IPR036737">
    <property type="entry name" value="OmpA-like_sf"/>
</dbReference>
<protein>
    <submittedName>
        <fullName evidence="7">Outer membrane protein</fullName>
    </submittedName>
</protein>
<evidence type="ECO:0000256" key="5">
    <source>
        <dbReference type="SAM" id="SignalP"/>
    </source>
</evidence>
<dbReference type="PRINTS" id="PR01021">
    <property type="entry name" value="OMPADOMAIN"/>
</dbReference>
<keyword evidence="8" id="KW-1185">Reference proteome</keyword>
<evidence type="ECO:0000256" key="4">
    <source>
        <dbReference type="PROSITE-ProRule" id="PRU00473"/>
    </source>
</evidence>
<dbReference type="Pfam" id="PF00691">
    <property type="entry name" value="OmpA"/>
    <property type="match status" value="1"/>
</dbReference>
<proteinExistence type="predicted"/>
<comment type="subcellular location">
    <subcellularLocation>
        <location evidence="1">Cell outer membrane</location>
    </subcellularLocation>
</comment>
<dbReference type="PRINTS" id="PR01023">
    <property type="entry name" value="NAFLGMOTY"/>
</dbReference>
<keyword evidence="5" id="KW-0732">Signal</keyword>
<sequence length="695" mass="76952">MTRSANILILLFFILSATSYAQTAGIVEEDHFDNNETGWRLPNSPTDQSDIRGGKLVWQHNDPAGGSINNYFNLLNTSAAFSAEAKFGIRKPGSEYGLMIGADQENALYFNVKNLQYRVLEIKKGKPTLIKDFTTSLKIKVDNNILKIEKSGSTVRFLANDYVLTEISYPALTGKAVGFSAWGASSFDVDDFFIKGTKLKINTAPNLNYSSPAENLGAGVNTVYGELTPVVTPDGKGLYFTRNYSPENKGGTGDYQDVYYSSYQNGKWGKAVNIGAPINNDGPNAVSSVSPDGNTVLLMNTYDSKGAAQGMGLSMSNKTKNGWSMPTKVNVRNYYNKSTFNEYFLSSDKKVLLMALQRDETYGSRDIYVSFLENDNTWSVPKNIGPVVNTPGTELSPFLAADGVTLYFSSTGHPGYGKNDIFVSRRLDNTWTNWSVPQNIGLPVNSKGMDAYYSIPASGEYAYFISEEKATGKSDIFRIKLPGPVKPNPLVLIYGKVLNSKTKEPIETGITYRDLDDDKEAGIASSDPHNGDYKIALPYNQVYSFFAEHPGFYSVRDTISVPNITEYMEIERDIYLTPLEVGEDIPLKNVFFVRSEPKLLPISYPELNKLAKLLIENPTIEIELSGHTDNMGNPEKNVTLSEQRVETVKNYLISKGISGDRISGKGYGGSKPIADNTKEETRKLNRRVEFKIVKF</sequence>
<dbReference type="PANTHER" id="PTHR30329">
    <property type="entry name" value="STATOR ELEMENT OF FLAGELLAR MOTOR COMPLEX"/>
    <property type="match status" value="1"/>
</dbReference>
<evidence type="ECO:0000313" key="7">
    <source>
        <dbReference type="EMBL" id="GAL83227.1"/>
    </source>
</evidence>
<gene>
    <name evidence="7" type="ORF">MYP_453</name>
</gene>
<keyword evidence="3" id="KW-0998">Cell outer membrane</keyword>
<dbReference type="SUPFAM" id="SSF82171">
    <property type="entry name" value="DPP6 N-terminal domain-like"/>
    <property type="match status" value="1"/>
</dbReference>
<dbReference type="Gene3D" id="3.30.1330.60">
    <property type="entry name" value="OmpA-like domain"/>
    <property type="match status" value="1"/>
</dbReference>
<evidence type="ECO:0000256" key="3">
    <source>
        <dbReference type="ARBA" id="ARBA00023237"/>
    </source>
</evidence>
<dbReference type="InterPro" id="IPR006664">
    <property type="entry name" value="OMP_bac"/>
</dbReference>
<dbReference type="Proteomes" id="UP000030185">
    <property type="component" value="Unassembled WGS sequence"/>
</dbReference>
<dbReference type="EMBL" id="BBLT01000001">
    <property type="protein sequence ID" value="GAL83227.1"/>
    <property type="molecule type" value="Genomic_DNA"/>
</dbReference>
<evidence type="ECO:0000313" key="8">
    <source>
        <dbReference type="Proteomes" id="UP000030185"/>
    </source>
</evidence>
<dbReference type="eggNOG" id="COG2885">
    <property type="taxonomic scope" value="Bacteria"/>
</dbReference>
<accession>A0A098LA00</accession>
<dbReference type="PANTHER" id="PTHR30329:SF21">
    <property type="entry name" value="LIPOPROTEIN YIAD-RELATED"/>
    <property type="match status" value="1"/>
</dbReference>